<dbReference type="InterPro" id="IPR013249">
    <property type="entry name" value="RNA_pol_sigma70_r4_t2"/>
</dbReference>
<dbReference type="NCBIfam" id="NF005385">
    <property type="entry name" value="PRK06930.1"/>
    <property type="match status" value="1"/>
</dbReference>
<dbReference type="Proteomes" id="UP000192727">
    <property type="component" value="Chromosome"/>
</dbReference>
<protein>
    <submittedName>
        <fullName evidence="2">RNA polymerase subunit sigma-24</fullName>
    </submittedName>
</protein>
<dbReference type="GO" id="GO:0003677">
    <property type="term" value="F:DNA binding"/>
    <property type="evidence" value="ECO:0007669"/>
    <property type="project" value="InterPro"/>
</dbReference>
<dbReference type="SUPFAM" id="SSF88659">
    <property type="entry name" value="Sigma3 and sigma4 domains of RNA polymerase sigma factors"/>
    <property type="match status" value="1"/>
</dbReference>
<gene>
    <name evidence="2" type="ORF">B7C51_19340</name>
</gene>
<dbReference type="InterPro" id="IPR036388">
    <property type="entry name" value="WH-like_DNA-bd_sf"/>
</dbReference>
<sequence length="177" mass="20505">MTTSELSVRDYRIRSDEFLQDLIQEYKDTRKSLLSAREQSEDKAERCIISEMITDCEFVIEWLKSGRRPGNIRGIERRAAYQREKLIDPLKLQAFAFKSTAGSASNLSDWQKYQIEDALSRLSQRERECYVMAHGECFSFREIAGFLGISKSSVEKYVERAQKKISHDLNSSLFLVG</sequence>
<dbReference type="AlphaFoldDB" id="A0A1V0UWM7"/>
<feature type="domain" description="RNA polymerase sigma factor 70 region 4 type 2" evidence="1">
    <location>
        <begin position="114"/>
        <end position="164"/>
    </location>
</feature>
<dbReference type="Pfam" id="PF08281">
    <property type="entry name" value="Sigma70_r4_2"/>
    <property type="match status" value="1"/>
</dbReference>
<proteinExistence type="predicted"/>
<accession>A0A1V0UWM7</accession>
<evidence type="ECO:0000313" key="2">
    <source>
        <dbReference type="EMBL" id="ARF69512.1"/>
    </source>
</evidence>
<dbReference type="InterPro" id="IPR013324">
    <property type="entry name" value="RNA_pol_sigma_r3/r4-like"/>
</dbReference>
<reference evidence="2 3" key="1">
    <citation type="submission" date="2017-03" db="EMBL/GenBank/DDBJ databases">
        <title>Paenibacillus larvae genome sequencing.</title>
        <authorList>
            <person name="Dingman D.W."/>
        </authorList>
    </citation>
    <scope>NUCLEOTIDE SEQUENCE [LARGE SCALE GENOMIC DNA]</scope>
    <source>
        <strain evidence="2 3">SAG 10367</strain>
    </source>
</reference>
<dbReference type="CDD" id="cd06171">
    <property type="entry name" value="Sigma70_r4"/>
    <property type="match status" value="1"/>
</dbReference>
<evidence type="ECO:0000259" key="1">
    <source>
        <dbReference type="Pfam" id="PF08281"/>
    </source>
</evidence>
<dbReference type="GO" id="GO:0006352">
    <property type="term" value="P:DNA-templated transcription initiation"/>
    <property type="evidence" value="ECO:0007669"/>
    <property type="project" value="InterPro"/>
</dbReference>
<evidence type="ECO:0000313" key="3">
    <source>
        <dbReference type="Proteomes" id="UP000192727"/>
    </source>
</evidence>
<dbReference type="Gene3D" id="1.10.10.10">
    <property type="entry name" value="Winged helix-like DNA-binding domain superfamily/Winged helix DNA-binding domain"/>
    <property type="match status" value="1"/>
</dbReference>
<dbReference type="EMBL" id="CP020557">
    <property type="protein sequence ID" value="ARF69512.1"/>
    <property type="molecule type" value="Genomic_DNA"/>
</dbReference>
<dbReference type="GO" id="GO:0016987">
    <property type="term" value="F:sigma factor activity"/>
    <property type="evidence" value="ECO:0007669"/>
    <property type="project" value="InterPro"/>
</dbReference>
<name>A0A1V0UWM7_9BACL</name>
<organism evidence="2 3">
    <name type="scientific">Paenibacillus larvae subsp. pulvifaciens</name>
    <dbReference type="NCBI Taxonomy" id="1477"/>
    <lineage>
        <taxon>Bacteria</taxon>
        <taxon>Bacillati</taxon>
        <taxon>Bacillota</taxon>
        <taxon>Bacilli</taxon>
        <taxon>Bacillales</taxon>
        <taxon>Paenibacillaceae</taxon>
        <taxon>Paenibacillus</taxon>
    </lineage>
</organism>